<proteinExistence type="predicted"/>
<dbReference type="VEuPathDB" id="TriTrypDB:TcG_10418"/>
<organism evidence="2 3">
    <name type="scientific">Trypanosoma cruzi</name>
    <dbReference type="NCBI Taxonomy" id="5693"/>
    <lineage>
        <taxon>Eukaryota</taxon>
        <taxon>Discoba</taxon>
        <taxon>Euglenozoa</taxon>
        <taxon>Kinetoplastea</taxon>
        <taxon>Metakinetoplastina</taxon>
        <taxon>Trypanosomatida</taxon>
        <taxon>Trypanosomatidae</taxon>
        <taxon>Trypanosoma</taxon>
        <taxon>Schizotrypanum</taxon>
    </lineage>
</organism>
<dbReference type="VEuPathDB" id="TriTrypDB:TcCL_NonESM12569"/>
<dbReference type="AlphaFoldDB" id="A0A2V2WP84"/>
<dbReference type="VEuPathDB" id="TriTrypDB:TcCLB.507541.20"/>
<feature type="region of interest" description="Disordered" evidence="1">
    <location>
        <begin position="155"/>
        <end position="208"/>
    </location>
</feature>
<dbReference type="EMBL" id="PRFC01000070">
    <property type="protein sequence ID" value="PWV10257.1"/>
    <property type="molecule type" value="Genomic_DNA"/>
</dbReference>
<dbReference type="VEuPathDB" id="TriTrypDB:ECC02_011716"/>
<evidence type="ECO:0000313" key="3">
    <source>
        <dbReference type="Proteomes" id="UP000246078"/>
    </source>
</evidence>
<dbReference type="VEuPathDB" id="TriTrypDB:Tc_MARK_3876"/>
<sequence length="208" mass="22491">MVDDLDPAVATLSTHLRRPIAGLIATMPLYLLECTPPHRFSLEEETKPLETLGMRSSSALRVVPTGGPPNAPQEPNLTEVNKIGLFGLVSSLLRRAGASTPFVGTTQTTASPFGDTRAAGTTAQGSRFRTMAEMRAKEEEEERRIAAESIALAGSYKRTSSEEGEPVLRWGSTEYAGWDDNEVEKEDGKKDGESDVGEEATEHTKKNA</sequence>
<name>A0A2V2WP84_TRYCR</name>
<comment type="caution">
    <text evidence="2">The sequence shown here is derived from an EMBL/GenBank/DDBJ whole genome shotgun (WGS) entry which is preliminary data.</text>
</comment>
<dbReference type="VEuPathDB" id="TriTrypDB:TcCLB.508541.210"/>
<reference evidence="2 3" key="1">
    <citation type="journal article" date="2018" name="Microb. Genom.">
        <title>Expanding an expanded genome: long-read sequencing of Trypanosoma cruzi.</title>
        <authorList>
            <person name="Berna L."/>
            <person name="Rodriguez M."/>
            <person name="Chiribao M.L."/>
            <person name="Parodi-Talice A."/>
            <person name="Pita S."/>
            <person name="Rijo G."/>
            <person name="Alvarez-Valin F."/>
            <person name="Robello C."/>
        </authorList>
    </citation>
    <scope>NUCLEOTIDE SEQUENCE [LARGE SCALE GENOMIC DNA]</scope>
    <source>
        <strain evidence="2 3">TCC</strain>
    </source>
</reference>
<accession>A0A2V2WP84</accession>
<dbReference type="Proteomes" id="UP000246078">
    <property type="component" value="Unassembled WGS sequence"/>
</dbReference>
<dbReference type="VEuPathDB" id="TriTrypDB:TcBrA4_0098800"/>
<dbReference type="VEuPathDB" id="TriTrypDB:TCSYLVIO_005142"/>
<evidence type="ECO:0000256" key="1">
    <source>
        <dbReference type="SAM" id="MobiDB-lite"/>
    </source>
</evidence>
<protein>
    <submittedName>
        <fullName evidence="2">Uncharacterized protein</fullName>
    </submittedName>
</protein>
<evidence type="ECO:0000313" key="2">
    <source>
        <dbReference type="EMBL" id="PWV10257.1"/>
    </source>
</evidence>
<dbReference type="VEuPathDB" id="TriTrypDB:C3747_70g243"/>
<dbReference type="VEuPathDB" id="TriTrypDB:BCY84_16550"/>
<gene>
    <name evidence="2" type="ORF">C3747_70g243</name>
</gene>
<dbReference type="VEuPathDB" id="TriTrypDB:C4B63_111g29"/>